<protein>
    <recommendedName>
        <fullName evidence="3">Universal stress protein</fullName>
    </recommendedName>
</protein>
<accession>A0ABW6Y3U0</accession>
<reference evidence="1 2" key="1">
    <citation type="submission" date="2024-10" db="EMBL/GenBank/DDBJ databases">
        <title>The Natural Products Discovery Center: Release of the First 8490 Sequenced Strains for Exploring Actinobacteria Biosynthetic Diversity.</title>
        <authorList>
            <person name="Kalkreuter E."/>
            <person name="Kautsar S.A."/>
            <person name="Yang D."/>
            <person name="Bader C.D."/>
            <person name="Teijaro C.N."/>
            <person name="Fluegel L."/>
            <person name="Davis C.M."/>
            <person name="Simpson J.R."/>
            <person name="Lauterbach L."/>
            <person name="Steele A.D."/>
            <person name="Gui C."/>
            <person name="Meng S."/>
            <person name="Li G."/>
            <person name="Viehrig K."/>
            <person name="Ye F."/>
            <person name="Su P."/>
            <person name="Kiefer A.F."/>
            <person name="Nichols A."/>
            <person name="Cepeda A.J."/>
            <person name="Yan W."/>
            <person name="Fan B."/>
            <person name="Jiang Y."/>
            <person name="Adhikari A."/>
            <person name="Zheng C.-J."/>
            <person name="Schuster L."/>
            <person name="Cowan T.M."/>
            <person name="Smanski M.J."/>
            <person name="Chevrette M.G."/>
            <person name="De Carvalho L.P.S."/>
            <person name="Shen B."/>
        </authorList>
    </citation>
    <scope>NUCLEOTIDE SEQUENCE [LARGE SCALE GENOMIC DNA]</scope>
    <source>
        <strain evidence="1 2">NPDC012605</strain>
    </source>
</reference>
<dbReference type="EMBL" id="JBIBDZ010000020">
    <property type="protein sequence ID" value="MFF5924222.1"/>
    <property type="molecule type" value="Genomic_DNA"/>
</dbReference>
<comment type="caution">
    <text evidence="1">The sequence shown here is derived from an EMBL/GenBank/DDBJ whole genome shotgun (WGS) entry which is preliminary data.</text>
</comment>
<dbReference type="Proteomes" id="UP001602370">
    <property type="component" value="Unassembled WGS sequence"/>
</dbReference>
<dbReference type="InterPro" id="IPR014729">
    <property type="entry name" value="Rossmann-like_a/b/a_fold"/>
</dbReference>
<dbReference type="Gene3D" id="3.40.50.620">
    <property type="entry name" value="HUPs"/>
    <property type="match status" value="1"/>
</dbReference>
<organism evidence="1 2">
    <name type="scientific">Streptomyces flavochromogenes</name>
    <dbReference type="NCBI Taxonomy" id="68199"/>
    <lineage>
        <taxon>Bacteria</taxon>
        <taxon>Bacillati</taxon>
        <taxon>Actinomycetota</taxon>
        <taxon>Actinomycetes</taxon>
        <taxon>Kitasatosporales</taxon>
        <taxon>Streptomycetaceae</taxon>
        <taxon>Streptomyces</taxon>
    </lineage>
</organism>
<sequence length="91" mass="9548">MSSDFPVHPGLGTVAVGVDGSPSTAVLWVAAEAARRGRSLYLVHAADTDRRAVFVRAETLRAIREAGRDVSRTVTWLMTSVPRGGGGGRGT</sequence>
<gene>
    <name evidence="1" type="ORF">ACFY8C_38750</name>
</gene>
<evidence type="ECO:0008006" key="3">
    <source>
        <dbReference type="Google" id="ProtNLM"/>
    </source>
</evidence>
<evidence type="ECO:0000313" key="2">
    <source>
        <dbReference type="Proteomes" id="UP001602370"/>
    </source>
</evidence>
<dbReference type="RefSeq" id="WP_030326188.1">
    <property type="nucleotide sequence ID" value="NZ_JBIBDZ010000020.1"/>
</dbReference>
<keyword evidence="2" id="KW-1185">Reference proteome</keyword>
<name>A0ABW6Y3U0_9ACTN</name>
<proteinExistence type="predicted"/>
<evidence type="ECO:0000313" key="1">
    <source>
        <dbReference type="EMBL" id="MFF5924222.1"/>
    </source>
</evidence>